<keyword evidence="1" id="KW-0812">Transmembrane</keyword>
<dbReference type="OrthoDB" id="2452167at2"/>
<proteinExistence type="predicted"/>
<dbReference type="PATRIC" id="fig|33935.3.peg.2240"/>
<evidence type="ECO:0000313" key="3">
    <source>
        <dbReference type="Proteomes" id="UP000037977"/>
    </source>
</evidence>
<gene>
    <name evidence="2" type="ORF">ADM90_17295</name>
</gene>
<keyword evidence="1" id="KW-0472">Membrane</keyword>
<accession>A0A0M9DHV5</accession>
<dbReference type="Proteomes" id="UP000037977">
    <property type="component" value="Unassembled WGS sequence"/>
</dbReference>
<keyword evidence="1" id="KW-1133">Transmembrane helix</keyword>
<evidence type="ECO:0000256" key="1">
    <source>
        <dbReference type="SAM" id="Phobius"/>
    </source>
</evidence>
<comment type="caution">
    <text evidence="2">The sequence shown here is derived from an EMBL/GenBank/DDBJ whole genome shotgun (WGS) entry which is preliminary data.</text>
</comment>
<dbReference type="AlphaFoldDB" id="A0A0M9DHV5"/>
<protein>
    <submittedName>
        <fullName evidence="2">Uncharacterized protein</fullName>
    </submittedName>
</protein>
<feature type="transmembrane region" description="Helical" evidence="1">
    <location>
        <begin position="7"/>
        <end position="25"/>
    </location>
</feature>
<reference evidence="2 3" key="1">
    <citation type="submission" date="2015-07" db="EMBL/GenBank/DDBJ databases">
        <title>Genome sequencing project for genomic taxonomy and phylogenomics of Bacillus-like bacteria.</title>
        <authorList>
            <person name="Liu B."/>
            <person name="Wang J."/>
            <person name="Zhu Y."/>
            <person name="Liu G."/>
            <person name="Chen Q."/>
            <person name="Chen Z."/>
            <person name="Che J."/>
            <person name="Ge C."/>
            <person name="Shi H."/>
            <person name="Pan Z."/>
            <person name="Liu X."/>
        </authorList>
    </citation>
    <scope>NUCLEOTIDE SEQUENCE [LARGE SCALE GENOMIC DNA]</scope>
    <source>
        <strain evidence="2 3">DSM 54</strain>
    </source>
</reference>
<sequence>MHRRRRIIIGLFLALMVVVILFIKLSEDKTSKVNREEQSLLPQEELSQAALQEKLLETYVGIDVKRTEKKELVIQVVGDAEYFLSIKNDLESIAKQAIKDTVLEDYTIVFERWELTSLLDPNKKMDDDTNFLIEALIEGLQAFDVYEYLTLKNRTTIIIQTTIKDVNQEARRLITKMEDTVNKIIQTNTSHNDLYTIYIVDAQQKKIN</sequence>
<dbReference type="RefSeq" id="WP_053996163.1">
    <property type="nucleotide sequence ID" value="NZ_CP065643.1"/>
</dbReference>
<keyword evidence="3" id="KW-1185">Reference proteome</keyword>
<dbReference type="EMBL" id="LGCI01000010">
    <property type="protein sequence ID" value="KOY80923.1"/>
    <property type="molecule type" value="Genomic_DNA"/>
</dbReference>
<evidence type="ECO:0000313" key="2">
    <source>
        <dbReference type="EMBL" id="KOY80923.1"/>
    </source>
</evidence>
<organism evidence="2 3">
    <name type="scientific">Lysinibacillus macroides</name>
    <dbReference type="NCBI Taxonomy" id="33935"/>
    <lineage>
        <taxon>Bacteria</taxon>
        <taxon>Bacillati</taxon>
        <taxon>Bacillota</taxon>
        <taxon>Bacilli</taxon>
        <taxon>Bacillales</taxon>
        <taxon>Bacillaceae</taxon>
        <taxon>Lysinibacillus</taxon>
    </lineage>
</organism>
<name>A0A0M9DHV5_9BACI</name>